<dbReference type="PROSITE" id="PS51760">
    <property type="entry name" value="GH10_2"/>
    <property type="match status" value="1"/>
</dbReference>
<accession>A0A3M8WMZ0</accession>
<gene>
    <name evidence="13" type="ORF">EEJ42_10955</name>
</gene>
<dbReference type="PANTHER" id="PTHR31490:SF88">
    <property type="entry name" value="BETA-XYLANASE"/>
    <property type="match status" value="1"/>
</dbReference>
<organism evidence="13 14">
    <name type="scientific">Streptomyces botrytidirepellens</name>
    <dbReference type="NCBI Taxonomy" id="2486417"/>
    <lineage>
        <taxon>Bacteria</taxon>
        <taxon>Bacillati</taxon>
        <taxon>Actinomycetota</taxon>
        <taxon>Actinomycetes</taxon>
        <taxon>Kitasatosporales</taxon>
        <taxon>Streptomycetaceae</taxon>
        <taxon>Streptomyces</taxon>
    </lineage>
</organism>
<dbReference type="GO" id="GO:0031176">
    <property type="term" value="F:endo-1,4-beta-xylanase activity"/>
    <property type="evidence" value="ECO:0007669"/>
    <property type="project" value="UniProtKB-EC"/>
</dbReference>
<dbReference type="PRINTS" id="PR00134">
    <property type="entry name" value="GLHYDRLASE10"/>
</dbReference>
<dbReference type="SMART" id="SM00633">
    <property type="entry name" value="Glyco_10"/>
    <property type="match status" value="1"/>
</dbReference>
<evidence type="ECO:0000256" key="4">
    <source>
        <dbReference type="ARBA" id="ARBA00022729"/>
    </source>
</evidence>
<dbReference type="InterPro" id="IPR001000">
    <property type="entry name" value="GH10_dom"/>
</dbReference>
<evidence type="ECO:0000256" key="7">
    <source>
        <dbReference type="ARBA" id="ARBA00023295"/>
    </source>
</evidence>
<feature type="domain" description="GH10" evidence="12">
    <location>
        <begin position="34"/>
        <end position="348"/>
    </location>
</feature>
<comment type="similarity">
    <text evidence="2 10">Belongs to the glycosyl hydrolase 10 (cellulase F) family.</text>
</comment>
<proteinExistence type="inferred from homology"/>
<evidence type="ECO:0000256" key="3">
    <source>
        <dbReference type="ARBA" id="ARBA00022651"/>
    </source>
</evidence>
<keyword evidence="6 10" id="KW-0119">Carbohydrate metabolism</keyword>
<evidence type="ECO:0000256" key="9">
    <source>
        <dbReference type="PROSITE-ProRule" id="PRU10061"/>
    </source>
</evidence>
<dbReference type="Pfam" id="PF00331">
    <property type="entry name" value="Glyco_hydro_10"/>
    <property type="match status" value="1"/>
</dbReference>
<dbReference type="InterPro" id="IPR017853">
    <property type="entry name" value="GH"/>
</dbReference>
<evidence type="ECO:0000256" key="6">
    <source>
        <dbReference type="ARBA" id="ARBA00023277"/>
    </source>
</evidence>
<evidence type="ECO:0000313" key="13">
    <source>
        <dbReference type="EMBL" id="RNG30329.1"/>
    </source>
</evidence>
<evidence type="ECO:0000256" key="10">
    <source>
        <dbReference type="RuleBase" id="RU361174"/>
    </source>
</evidence>
<keyword evidence="7 10" id="KW-0326">Glycosidase</keyword>
<reference evidence="13 14" key="1">
    <citation type="submission" date="2018-11" db="EMBL/GenBank/DDBJ databases">
        <title>The Potential of Streptomyces as Biocontrol Agents against the Tomato grey mould, Botrytis cinerea (Gray mold) Frontiers in Microbiology.</title>
        <authorList>
            <person name="Li D."/>
        </authorList>
    </citation>
    <scope>NUCLEOTIDE SEQUENCE [LARGE SCALE GENOMIC DNA]</scope>
    <source>
        <strain evidence="13 14">NEAU-LD23</strain>
    </source>
</reference>
<dbReference type="InterPro" id="IPR044846">
    <property type="entry name" value="GH10"/>
</dbReference>
<dbReference type="RefSeq" id="WP_123099759.1">
    <property type="nucleotide sequence ID" value="NZ_RIBZ01000148.1"/>
</dbReference>
<dbReference type="GO" id="GO:0045493">
    <property type="term" value="P:xylan catabolic process"/>
    <property type="evidence" value="ECO:0007669"/>
    <property type="project" value="UniProtKB-KW"/>
</dbReference>
<dbReference type="EMBL" id="RIBZ01000148">
    <property type="protein sequence ID" value="RNG30329.1"/>
    <property type="molecule type" value="Genomic_DNA"/>
</dbReference>
<feature type="chain" id="PRO_5038666771" description="Beta-xylanase" evidence="11">
    <location>
        <begin position="33"/>
        <end position="352"/>
    </location>
</feature>
<protein>
    <recommendedName>
        <fullName evidence="10">Beta-xylanase</fullName>
        <ecNumber evidence="10">3.2.1.8</ecNumber>
    </recommendedName>
</protein>
<dbReference type="Proteomes" id="UP000275401">
    <property type="component" value="Unassembled WGS sequence"/>
</dbReference>
<evidence type="ECO:0000313" key="14">
    <source>
        <dbReference type="Proteomes" id="UP000275401"/>
    </source>
</evidence>
<dbReference type="PROSITE" id="PS00591">
    <property type="entry name" value="GH10_1"/>
    <property type="match status" value="1"/>
</dbReference>
<dbReference type="EC" id="3.2.1.8" evidence="10"/>
<keyword evidence="3 13" id="KW-0858">Xylan degradation</keyword>
<evidence type="ECO:0000256" key="11">
    <source>
        <dbReference type="SAM" id="SignalP"/>
    </source>
</evidence>
<sequence length="352" mass="38060">MKLQLLSLRRAHATALLASAVLAFGLAAPTQAAGAANPTLREVADRTGRFVGTAVNDGRLSDGTYANIAKGEFSSVTAENAMKWGSVEPNRGQFNWAAADRLVSFAQANRQKVYGHTLVWHSQMPNWLANGSFSNAELRTIMTGHVTTQVARYKGKVQRWDVVNEAFNENGTLRASKFYNQLGQSYIADAFRVARAADPSAKLFINDYNTEGTNAKSDGLYNLVKSLKSQGVPIDGVGFQSHLIVGQVPSTMKANLQRFADLGVEVVISELDIRMATPADAAKLQQQANDYKAVARTCLAIARCTGITVWGFGDRDSWVPGTFPGQGAANLYDTNYQPKPAYNAFRDGLAGS</sequence>
<evidence type="ECO:0000256" key="5">
    <source>
        <dbReference type="ARBA" id="ARBA00022801"/>
    </source>
</evidence>
<keyword evidence="5 10" id="KW-0378">Hydrolase</keyword>
<evidence type="ECO:0000256" key="2">
    <source>
        <dbReference type="ARBA" id="ARBA00007495"/>
    </source>
</evidence>
<dbReference type="PANTHER" id="PTHR31490">
    <property type="entry name" value="GLYCOSYL HYDROLASE"/>
    <property type="match status" value="1"/>
</dbReference>
<keyword evidence="14" id="KW-1185">Reference proteome</keyword>
<comment type="caution">
    <text evidence="13">The sequence shown here is derived from an EMBL/GenBank/DDBJ whole genome shotgun (WGS) entry which is preliminary data.</text>
</comment>
<evidence type="ECO:0000256" key="1">
    <source>
        <dbReference type="ARBA" id="ARBA00000681"/>
    </source>
</evidence>
<keyword evidence="8 10" id="KW-0624">Polysaccharide degradation</keyword>
<dbReference type="InterPro" id="IPR031158">
    <property type="entry name" value="GH10_AS"/>
</dbReference>
<feature type="active site" description="Nucleophile" evidence="9">
    <location>
        <position position="270"/>
    </location>
</feature>
<dbReference type="AlphaFoldDB" id="A0A3M8WMZ0"/>
<comment type="catalytic activity">
    <reaction evidence="1 10">
        <text>Endohydrolysis of (1-&gt;4)-beta-D-xylosidic linkages in xylans.</text>
        <dbReference type="EC" id="3.2.1.8"/>
    </reaction>
</comment>
<evidence type="ECO:0000256" key="8">
    <source>
        <dbReference type="ARBA" id="ARBA00023326"/>
    </source>
</evidence>
<dbReference type="Gene3D" id="3.20.20.80">
    <property type="entry name" value="Glycosidases"/>
    <property type="match status" value="1"/>
</dbReference>
<feature type="signal peptide" evidence="11">
    <location>
        <begin position="1"/>
        <end position="32"/>
    </location>
</feature>
<keyword evidence="4 11" id="KW-0732">Signal</keyword>
<name>A0A3M8WMZ0_9ACTN</name>
<dbReference type="SUPFAM" id="SSF51445">
    <property type="entry name" value="(Trans)glycosidases"/>
    <property type="match status" value="1"/>
</dbReference>
<evidence type="ECO:0000259" key="12">
    <source>
        <dbReference type="PROSITE" id="PS51760"/>
    </source>
</evidence>